<protein>
    <submittedName>
        <fullName evidence="1">Uncharacterized protein</fullName>
    </submittedName>
</protein>
<gene>
    <name evidence="1" type="ORF">MUK42_03868</name>
</gene>
<reference evidence="1" key="1">
    <citation type="submission" date="2022-05" db="EMBL/GenBank/DDBJ databases">
        <title>The Musa troglodytarum L. genome provides insights into the mechanism of non-climacteric behaviour and enrichment of carotenoids.</title>
        <authorList>
            <person name="Wang J."/>
        </authorList>
    </citation>
    <scope>NUCLEOTIDE SEQUENCE</scope>
    <source>
        <tissue evidence="1">Leaf</tissue>
    </source>
</reference>
<accession>A0A9E7GD29</accession>
<sequence>MYYSLPGITHGDTVSGRKTCCVGVGHKLSAHRRIQGLQHYVVDSNFRGIEAKEKTCHPEVCLRTADHKCKKITDIVANDGCLHFIKENEEKHLYHIFSATS</sequence>
<evidence type="ECO:0000313" key="2">
    <source>
        <dbReference type="Proteomes" id="UP001055439"/>
    </source>
</evidence>
<organism evidence="1 2">
    <name type="scientific">Musa troglodytarum</name>
    <name type="common">fe'i banana</name>
    <dbReference type="NCBI Taxonomy" id="320322"/>
    <lineage>
        <taxon>Eukaryota</taxon>
        <taxon>Viridiplantae</taxon>
        <taxon>Streptophyta</taxon>
        <taxon>Embryophyta</taxon>
        <taxon>Tracheophyta</taxon>
        <taxon>Spermatophyta</taxon>
        <taxon>Magnoliopsida</taxon>
        <taxon>Liliopsida</taxon>
        <taxon>Zingiberales</taxon>
        <taxon>Musaceae</taxon>
        <taxon>Musa</taxon>
    </lineage>
</organism>
<proteinExistence type="predicted"/>
<dbReference type="EMBL" id="CP097508">
    <property type="protein sequence ID" value="URE13396.1"/>
    <property type="molecule type" value="Genomic_DNA"/>
</dbReference>
<name>A0A9E7GD29_9LILI</name>
<evidence type="ECO:0000313" key="1">
    <source>
        <dbReference type="EMBL" id="URE13396.1"/>
    </source>
</evidence>
<dbReference type="Proteomes" id="UP001055439">
    <property type="component" value="Chromosome 6"/>
</dbReference>
<dbReference type="AlphaFoldDB" id="A0A9E7GD29"/>
<keyword evidence="2" id="KW-1185">Reference proteome</keyword>